<sequence>MRRILTAITAIALLAACNKDKTAPLQPVDISVALQLSGEQNNLEMPYQGAKVTIINQTNNSKYTDSITVTNSNMVKFRQVIPGTYHITAELLVSAADYEKVTGQKVSGTVIFSGTLTAAAVASSNALLVELRTGGGTDGWVFKQIYYAGSHVKDGASFRDQFIELYNNSDQVLYADSLYFAQIAGVNTALSKIDYNKGWYMGATGQYDWSKMSGNAAPNANTDFFYASAIFRIPGTGSTYPVAPGKSLIIASTAINHKVPFVDNGGTEVSVRNPDLTVDLSKADFDVYMGDFPGKTPLSSDLKTTVTKLVVIANVNRDLILDNLGRDGFMLFRTKADIKTQWKQYKLPDAGPTEDKTYFGMPKSALEIYDAVEIQPSDLASRVPKRLSVELDAGFSYVPNGKYSSQALLRKTHKTINGRVVLQDTNNSILDFVTIKADPSKNAFTGK</sequence>
<evidence type="ECO:0000256" key="2">
    <source>
        <dbReference type="ARBA" id="ARBA00022729"/>
    </source>
</evidence>
<dbReference type="Pfam" id="PF08139">
    <property type="entry name" value="LPAM_1"/>
    <property type="match status" value="1"/>
</dbReference>
<comment type="caution">
    <text evidence="3">The sequence shown here is derived from an EMBL/GenBank/DDBJ whole genome shotgun (WGS) entry which is preliminary data.</text>
</comment>
<dbReference type="InterPro" id="IPR032627">
    <property type="entry name" value="DUF4876"/>
</dbReference>
<dbReference type="EMBL" id="QFFJ01000001">
    <property type="protein sequence ID" value="RBL91125.1"/>
    <property type="molecule type" value="Genomic_DNA"/>
</dbReference>
<evidence type="ECO:0000313" key="4">
    <source>
        <dbReference type="Proteomes" id="UP000253410"/>
    </source>
</evidence>
<proteinExistence type="predicted"/>
<gene>
    <name evidence="3" type="ORF">DF182_00445</name>
</gene>
<dbReference type="OrthoDB" id="1409865at2"/>
<accession>A0A365XZX6</accession>
<evidence type="ECO:0000256" key="1">
    <source>
        <dbReference type="ARBA" id="ARBA00017922"/>
    </source>
</evidence>
<dbReference type="Proteomes" id="UP000253410">
    <property type="component" value="Unassembled WGS sequence"/>
</dbReference>
<protein>
    <recommendedName>
        <fullName evidence="1">Type IV secretion system putative lipoprotein virB7</fullName>
    </recommendedName>
</protein>
<name>A0A365XZX6_9BACT</name>
<dbReference type="AlphaFoldDB" id="A0A365XZX6"/>
<keyword evidence="4" id="KW-1185">Reference proteome</keyword>
<dbReference type="PROSITE" id="PS51257">
    <property type="entry name" value="PROKAR_LIPOPROTEIN"/>
    <property type="match status" value="1"/>
</dbReference>
<dbReference type="InterPro" id="IPR012640">
    <property type="entry name" value="Membr_lipoprot_lipid_attach_CS"/>
</dbReference>
<dbReference type="Pfam" id="PF16215">
    <property type="entry name" value="DUF4876"/>
    <property type="match status" value="1"/>
</dbReference>
<dbReference type="RefSeq" id="WP_113613725.1">
    <property type="nucleotide sequence ID" value="NZ_QFFJ01000001.1"/>
</dbReference>
<reference evidence="3 4" key="1">
    <citation type="submission" date="2018-05" db="EMBL/GenBank/DDBJ databases">
        <title>Chitinophaga sp. K3CV102501T nov., isolated from isolated from a monsoon evergreen broad-leaved forest soil.</title>
        <authorList>
            <person name="Lv Y."/>
        </authorList>
    </citation>
    <scope>NUCLEOTIDE SEQUENCE [LARGE SCALE GENOMIC DNA]</scope>
    <source>
        <strain evidence="3 4">GDMCC 1.1325</strain>
    </source>
</reference>
<organism evidence="3 4">
    <name type="scientific">Chitinophaga flava</name>
    <dbReference type="NCBI Taxonomy" id="2259036"/>
    <lineage>
        <taxon>Bacteria</taxon>
        <taxon>Pseudomonadati</taxon>
        <taxon>Bacteroidota</taxon>
        <taxon>Chitinophagia</taxon>
        <taxon>Chitinophagales</taxon>
        <taxon>Chitinophagaceae</taxon>
        <taxon>Chitinophaga</taxon>
    </lineage>
</organism>
<evidence type="ECO:0000313" key="3">
    <source>
        <dbReference type="EMBL" id="RBL91125.1"/>
    </source>
</evidence>
<keyword evidence="2" id="KW-0732">Signal</keyword>